<dbReference type="PANTHER" id="PTHR46111:SF1">
    <property type="entry name" value="RIBOSOMAL RNA SMALL SUBUNIT METHYLTRANSFERASE I"/>
    <property type="match status" value="1"/>
</dbReference>
<organism evidence="8 9">
    <name type="scientific">Candidatus Uhrbacteria bacterium GW2011_GWF2_39_13</name>
    <dbReference type="NCBI Taxonomy" id="1618995"/>
    <lineage>
        <taxon>Bacteria</taxon>
        <taxon>Candidatus Uhriibacteriota</taxon>
    </lineage>
</organism>
<dbReference type="CDD" id="cd11648">
    <property type="entry name" value="RsmI"/>
    <property type="match status" value="1"/>
</dbReference>
<evidence type="ECO:0000313" key="8">
    <source>
        <dbReference type="EMBL" id="KKR04636.1"/>
    </source>
</evidence>
<dbReference type="PANTHER" id="PTHR46111">
    <property type="entry name" value="RIBOSOMAL RNA SMALL SUBUNIT METHYLTRANSFERASE I"/>
    <property type="match status" value="1"/>
</dbReference>
<evidence type="ECO:0000256" key="5">
    <source>
        <dbReference type="ARBA" id="ARBA00022691"/>
    </source>
</evidence>
<dbReference type="GO" id="GO:0005737">
    <property type="term" value="C:cytoplasm"/>
    <property type="evidence" value="ECO:0007669"/>
    <property type="project" value="UniProtKB-SubCell"/>
</dbReference>
<comment type="subcellular location">
    <subcellularLocation>
        <location evidence="6">Cytoplasm</location>
    </subcellularLocation>
</comment>
<dbReference type="Gene3D" id="3.30.950.10">
    <property type="entry name" value="Methyltransferase, Cobalt-precorrin-4 Transmethylase, Domain 2"/>
    <property type="match status" value="1"/>
</dbReference>
<dbReference type="AlphaFoldDB" id="A0A0G0MW47"/>
<gene>
    <name evidence="6" type="primary">rsmI</name>
    <name evidence="8" type="ORF">UT30_C0005G0039</name>
</gene>
<dbReference type="Gene3D" id="3.40.1010.10">
    <property type="entry name" value="Cobalt-precorrin-4 Transmethylase, Domain 1"/>
    <property type="match status" value="1"/>
</dbReference>
<comment type="function">
    <text evidence="6">Catalyzes the 2'-O-methylation of the ribose of cytidine 1402 (C1402) in 16S rRNA.</text>
</comment>
<dbReference type="EC" id="2.1.1.198" evidence="6"/>
<evidence type="ECO:0000313" key="9">
    <source>
        <dbReference type="Proteomes" id="UP000033935"/>
    </source>
</evidence>
<evidence type="ECO:0000256" key="4">
    <source>
        <dbReference type="ARBA" id="ARBA00022679"/>
    </source>
</evidence>
<proteinExistence type="inferred from homology"/>
<evidence type="ECO:0000256" key="6">
    <source>
        <dbReference type="HAMAP-Rule" id="MF_01877"/>
    </source>
</evidence>
<dbReference type="PIRSF" id="PIRSF005917">
    <property type="entry name" value="MTase_YraL"/>
    <property type="match status" value="1"/>
</dbReference>
<dbReference type="PATRIC" id="fig|1618995.3.peg.298"/>
<dbReference type="GO" id="GO:0070677">
    <property type="term" value="F:rRNA (cytosine-2'-O-)-methyltransferase activity"/>
    <property type="evidence" value="ECO:0007669"/>
    <property type="project" value="UniProtKB-UniRule"/>
</dbReference>
<dbReference type="InterPro" id="IPR008189">
    <property type="entry name" value="rRNA_ssu_MeTfrase_I"/>
</dbReference>
<dbReference type="Pfam" id="PF00590">
    <property type="entry name" value="TP_methylase"/>
    <property type="match status" value="1"/>
</dbReference>
<dbReference type="InterPro" id="IPR035996">
    <property type="entry name" value="4pyrrol_Methylase_sf"/>
</dbReference>
<evidence type="ECO:0000256" key="2">
    <source>
        <dbReference type="ARBA" id="ARBA00022552"/>
    </source>
</evidence>
<dbReference type="InterPro" id="IPR014776">
    <property type="entry name" value="4pyrrole_Mease_sub2"/>
</dbReference>
<sequence length="224" mass="24702">MATLFVVATPIGNLSDLSERAKKTLSCVQTILCEDTRVTGKLLSVYGIHVPLLSYHQHSGQFKTQKIIELLEEQKDLALVTDAGTPAISDPGGKLVEELLAHFGDNLTITPIPGPSALIAALSIAGVSADEFTFLGFPPHKKGRQTFFDHLTQMSSTVVIYESTHRILKTLDEIHKRTPERHLIVCRELTKMYETIYRGSAQEVTVKLQSTSIKGEFVLVFSPL</sequence>
<keyword evidence="4 6" id="KW-0808">Transferase</keyword>
<evidence type="ECO:0000259" key="7">
    <source>
        <dbReference type="Pfam" id="PF00590"/>
    </source>
</evidence>
<evidence type="ECO:0000256" key="1">
    <source>
        <dbReference type="ARBA" id="ARBA00022490"/>
    </source>
</evidence>
<evidence type="ECO:0000256" key="3">
    <source>
        <dbReference type="ARBA" id="ARBA00022603"/>
    </source>
</evidence>
<keyword evidence="5 6" id="KW-0949">S-adenosyl-L-methionine</keyword>
<dbReference type="NCBIfam" id="TIGR00096">
    <property type="entry name" value="16S rRNA (cytidine(1402)-2'-O)-methyltransferase"/>
    <property type="match status" value="1"/>
</dbReference>
<accession>A0A0G0MW47</accession>
<comment type="similarity">
    <text evidence="6">Belongs to the methyltransferase superfamily. RsmI family.</text>
</comment>
<keyword evidence="3 6" id="KW-0489">Methyltransferase</keyword>
<dbReference type="FunFam" id="3.30.950.10:FF:000002">
    <property type="entry name" value="Ribosomal RNA small subunit methyltransferase I"/>
    <property type="match status" value="1"/>
</dbReference>
<dbReference type="EMBL" id="LBWG01000005">
    <property type="protein sequence ID" value="KKR04636.1"/>
    <property type="molecule type" value="Genomic_DNA"/>
</dbReference>
<comment type="catalytic activity">
    <reaction evidence="6">
        <text>cytidine(1402) in 16S rRNA + S-adenosyl-L-methionine = 2'-O-methylcytidine(1402) in 16S rRNA + S-adenosyl-L-homocysteine + H(+)</text>
        <dbReference type="Rhea" id="RHEA:42924"/>
        <dbReference type="Rhea" id="RHEA-COMP:10285"/>
        <dbReference type="Rhea" id="RHEA-COMP:10286"/>
        <dbReference type="ChEBI" id="CHEBI:15378"/>
        <dbReference type="ChEBI" id="CHEBI:57856"/>
        <dbReference type="ChEBI" id="CHEBI:59789"/>
        <dbReference type="ChEBI" id="CHEBI:74495"/>
        <dbReference type="ChEBI" id="CHEBI:82748"/>
        <dbReference type="EC" id="2.1.1.198"/>
    </reaction>
</comment>
<keyword evidence="1 6" id="KW-0963">Cytoplasm</keyword>
<dbReference type="InterPro" id="IPR014777">
    <property type="entry name" value="4pyrrole_Mease_sub1"/>
</dbReference>
<reference evidence="8 9" key="1">
    <citation type="journal article" date="2015" name="Nature">
        <title>rRNA introns, odd ribosomes, and small enigmatic genomes across a large radiation of phyla.</title>
        <authorList>
            <person name="Brown C.T."/>
            <person name="Hug L.A."/>
            <person name="Thomas B.C."/>
            <person name="Sharon I."/>
            <person name="Castelle C.J."/>
            <person name="Singh A."/>
            <person name="Wilkins M.J."/>
            <person name="Williams K.H."/>
            <person name="Banfield J.F."/>
        </authorList>
    </citation>
    <scope>NUCLEOTIDE SEQUENCE [LARGE SCALE GENOMIC DNA]</scope>
</reference>
<feature type="domain" description="Tetrapyrrole methylase" evidence="7">
    <location>
        <begin position="3"/>
        <end position="204"/>
    </location>
</feature>
<dbReference type="SUPFAM" id="SSF53790">
    <property type="entry name" value="Tetrapyrrole methylase"/>
    <property type="match status" value="1"/>
</dbReference>
<dbReference type="HAMAP" id="MF_01877">
    <property type="entry name" value="16SrRNA_methyltr_I"/>
    <property type="match status" value="1"/>
</dbReference>
<keyword evidence="2 6" id="KW-0698">rRNA processing</keyword>
<dbReference type="InterPro" id="IPR000878">
    <property type="entry name" value="4pyrrol_Mease"/>
</dbReference>
<comment type="caution">
    <text evidence="8">The sequence shown here is derived from an EMBL/GenBank/DDBJ whole genome shotgun (WGS) entry which is preliminary data.</text>
</comment>
<dbReference type="Proteomes" id="UP000033935">
    <property type="component" value="Unassembled WGS sequence"/>
</dbReference>
<protein>
    <recommendedName>
        <fullName evidence="6">Ribosomal RNA small subunit methyltransferase I</fullName>
        <ecNumber evidence="6">2.1.1.198</ecNumber>
    </recommendedName>
    <alternativeName>
        <fullName evidence="6">16S rRNA 2'-O-ribose C1402 methyltransferase</fullName>
    </alternativeName>
    <alternativeName>
        <fullName evidence="6">rRNA (cytidine-2'-O-)-methyltransferase RsmI</fullName>
    </alternativeName>
</protein>
<name>A0A0G0MW47_9BACT</name>